<evidence type="ECO:0008006" key="5">
    <source>
        <dbReference type="Google" id="ProtNLM"/>
    </source>
</evidence>
<evidence type="ECO:0000256" key="1">
    <source>
        <dbReference type="SAM" id="MobiDB-lite"/>
    </source>
</evidence>
<feature type="compositionally biased region" description="Basic residues" evidence="1">
    <location>
        <begin position="63"/>
        <end position="80"/>
    </location>
</feature>
<feature type="chain" id="PRO_5035232443" description="Secreted protein" evidence="2">
    <location>
        <begin position="26"/>
        <end position="80"/>
    </location>
</feature>
<keyword evidence="4" id="KW-1185">Reference proteome</keyword>
<comment type="caution">
    <text evidence="3">The sequence shown here is derived from an EMBL/GenBank/DDBJ whole genome shotgun (WGS) entry which is preliminary data.</text>
</comment>
<dbReference type="AlphaFoldDB" id="A0A8J6DZ40"/>
<feature type="signal peptide" evidence="2">
    <location>
        <begin position="1"/>
        <end position="25"/>
    </location>
</feature>
<gene>
    <name evidence="3" type="ORF">J8273_8608</name>
</gene>
<name>A0A8J6DZ40_9EUKA</name>
<accession>A0A8J6DZ40</accession>
<sequence>MIVLSFLRKLLPSLILNHPFALVMTISNQHQPPDNQSLDTKLVIKKHRSESSSNHLVLCHVGRSSRRSNKASSSRKKTRW</sequence>
<evidence type="ECO:0000313" key="4">
    <source>
        <dbReference type="Proteomes" id="UP000717585"/>
    </source>
</evidence>
<dbReference type="Proteomes" id="UP000717585">
    <property type="component" value="Unassembled WGS sequence"/>
</dbReference>
<organism evidence="3 4">
    <name type="scientific">Carpediemonas membranifera</name>
    <dbReference type="NCBI Taxonomy" id="201153"/>
    <lineage>
        <taxon>Eukaryota</taxon>
        <taxon>Metamonada</taxon>
        <taxon>Carpediemonas-like organisms</taxon>
        <taxon>Carpediemonas</taxon>
    </lineage>
</organism>
<protein>
    <recommendedName>
        <fullName evidence="5">Secreted protein</fullName>
    </recommendedName>
</protein>
<evidence type="ECO:0000256" key="2">
    <source>
        <dbReference type="SAM" id="SignalP"/>
    </source>
</evidence>
<dbReference type="EMBL" id="JAHDYR010000067">
    <property type="protein sequence ID" value="KAG9389921.1"/>
    <property type="molecule type" value="Genomic_DNA"/>
</dbReference>
<evidence type="ECO:0000313" key="3">
    <source>
        <dbReference type="EMBL" id="KAG9389921.1"/>
    </source>
</evidence>
<proteinExistence type="predicted"/>
<feature type="region of interest" description="Disordered" evidence="1">
    <location>
        <begin position="48"/>
        <end position="80"/>
    </location>
</feature>
<reference evidence="3" key="1">
    <citation type="submission" date="2021-05" db="EMBL/GenBank/DDBJ databases">
        <title>A free-living protist that lacks canonical eukaryotic 1 DNA replication and segregation systems.</title>
        <authorList>
            <person name="Salas-Leiva D.E."/>
            <person name="Tromer E.C."/>
            <person name="Curtis B.A."/>
            <person name="Jerlstrom-Hultqvist J."/>
            <person name="Kolisko M."/>
            <person name="Yi Z."/>
            <person name="Salas-Leiva J.S."/>
            <person name="Gallot-Lavallee L."/>
            <person name="Kops G.J.P.L."/>
            <person name="Archibald J.M."/>
            <person name="Simpson A.G.B."/>
            <person name="Roger A.J."/>
        </authorList>
    </citation>
    <scope>NUCLEOTIDE SEQUENCE</scope>
    <source>
        <strain evidence="3">BICM</strain>
    </source>
</reference>
<keyword evidence="2" id="KW-0732">Signal</keyword>